<evidence type="ECO:0000313" key="4">
    <source>
        <dbReference type="EMBL" id="KAL3822413.1"/>
    </source>
</evidence>
<feature type="region of interest" description="Disordered" evidence="1">
    <location>
        <begin position="141"/>
        <end position="162"/>
    </location>
</feature>
<evidence type="ECO:0000259" key="3">
    <source>
        <dbReference type="PROSITE" id="PS50940"/>
    </source>
</evidence>
<feature type="domain" description="Chitin-binding type-2" evidence="3">
    <location>
        <begin position="76"/>
        <end position="131"/>
    </location>
</feature>
<dbReference type="SMART" id="SM00494">
    <property type="entry name" value="ChtBD2"/>
    <property type="match status" value="1"/>
</dbReference>
<feature type="region of interest" description="Disordered" evidence="1">
    <location>
        <begin position="248"/>
        <end position="267"/>
    </location>
</feature>
<protein>
    <recommendedName>
        <fullName evidence="3">Chitin-binding type-2 domain-containing protein</fullName>
    </recommendedName>
</protein>
<evidence type="ECO:0000256" key="1">
    <source>
        <dbReference type="SAM" id="MobiDB-lite"/>
    </source>
</evidence>
<dbReference type="SUPFAM" id="SSF57625">
    <property type="entry name" value="Invertebrate chitin-binding proteins"/>
    <property type="match status" value="1"/>
</dbReference>
<dbReference type="InterPro" id="IPR036508">
    <property type="entry name" value="Chitin-bd_dom_sf"/>
</dbReference>
<keyword evidence="2" id="KW-0732">Signal</keyword>
<accession>A0ABD3SD16</accession>
<dbReference type="PROSITE" id="PS50940">
    <property type="entry name" value="CHIT_BIND_II"/>
    <property type="match status" value="1"/>
</dbReference>
<dbReference type="Proteomes" id="UP001530377">
    <property type="component" value="Unassembled WGS sequence"/>
</dbReference>
<feature type="compositionally biased region" description="Polar residues" evidence="1">
    <location>
        <begin position="390"/>
        <end position="399"/>
    </location>
</feature>
<gene>
    <name evidence="4" type="ORF">ACHAXA_007420</name>
</gene>
<feature type="region of interest" description="Disordered" evidence="1">
    <location>
        <begin position="276"/>
        <end position="299"/>
    </location>
</feature>
<proteinExistence type="predicted"/>
<dbReference type="AlphaFoldDB" id="A0ABD3SD16"/>
<comment type="caution">
    <text evidence="4">The sequence shown here is derived from an EMBL/GenBank/DDBJ whole genome shotgun (WGS) entry which is preliminary data.</text>
</comment>
<reference evidence="4 5" key="1">
    <citation type="submission" date="2024-10" db="EMBL/GenBank/DDBJ databases">
        <title>Updated reference genomes for cyclostephanoid diatoms.</title>
        <authorList>
            <person name="Roberts W.R."/>
            <person name="Alverson A.J."/>
        </authorList>
    </citation>
    <scope>NUCLEOTIDE SEQUENCE [LARGE SCALE GENOMIC DNA]</scope>
    <source>
        <strain evidence="4 5">AJA228-03</strain>
    </source>
</reference>
<organism evidence="4 5">
    <name type="scientific">Cyclostephanos tholiformis</name>
    <dbReference type="NCBI Taxonomy" id="382380"/>
    <lineage>
        <taxon>Eukaryota</taxon>
        <taxon>Sar</taxon>
        <taxon>Stramenopiles</taxon>
        <taxon>Ochrophyta</taxon>
        <taxon>Bacillariophyta</taxon>
        <taxon>Coscinodiscophyceae</taxon>
        <taxon>Thalassiosirophycidae</taxon>
        <taxon>Stephanodiscales</taxon>
        <taxon>Stephanodiscaceae</taxon>
        <taxon>Cyclostephanos</taxon>
    </lineage>
</organism>
<feature type="region of interest" description="Disordered" evidence="1">
    <location>
        <begin position="390"/>
        <end position="438"/>
    </location>
</feature>
<sequence length="559" mass="58314">MILTGSAIAFLLLLLLLHSIACSSGEDGVALVPPGDEDALTPPRDEGARMRELYGTGRGRTIEDGGYDCASSRTLANPCDDADGCDLVPLPGCRKYALCRDGGLVHTFDCPGGEAFDQRMKTCIGEELAYCPCRRVITSSSSSDDEDDAIDGGGGMTNPSSSRSWFDVRGDVTEYIWITDGGYRTPSSNGVDVQYQYGTRTKSGKSIDYYKMSKGGKMAEEVDDAPWRSGKATNGIVDVVARSSKGGKKANAIARAPKGGKSSKSERGVPLVLTSSWDTILPPPTSLPTSGPSAPNTIGVNTYPPSAVIPSYSPTMALPSATTKPTATKTNGPITYPPSEMLLGNSPTIASALATTEPTATKTNGPITSPPSAMPLSNSPTIALLLGTTEPSATKTVRPNTKPPPALPSSDSPTIFSSSTATPSQESSRESCMSGSGSETFDGGVFPVLPWTTGGDGNWTIHEGITWRGKHSIKSPNLTVAGATSIAVANASVSTCPTFSGGIVSISVLAGGILPPTDVFGIYVDGVEMRQLIDLSKIKALTSKAKLIWKSLYIPLDEH</sequence>
<dbReference type="Pfam" id="PF01607">
    <property type="entry name" value="CBM_14"/>
    <property type="match status" value="1"/>
</dbReference>
<name>A0ABD3SD16_9STRA</name>
<dbReference type="InterPro" id="IPR002557">
    <property type="entry name" value="Chitin-bd_dom"/>
</dbReference>
<evidence type="ECO:0000313" key="5">
    <source>
        <dbReference type="Proteomes" id="UP001530377"/>
    </source>
</evidence>
<evidence type="ECO:0000256" key="2">
    <source>
        <dbReference type="SAM" id="SignalP"/>
    </source>
</evidence>
<feature type="chain" id="PRO_5044895055" description="Chitin-binding type-2 domain-containing protein" evidence="2">
    <location>
        <begin position="26"/>
        <end position="559"/>
    </location>
</feature>
<feature type="signal peptide" evidence="2">
    <location>
        <begin position="1"/>
        <end position="25"/>
    </location>
</feature>
<keyword evidence="5" id="KW-1185">Reference proteome</keyword>
<feature type="compositionally biased region" description="Low complexity" evidence="1">
    <location>
        <begin position="408"/>
        <end position="438"/>
    </location>
</feature>
<dbReference type="EMBL" id="JALLPB020000066">
    <property type="protein sequence ID" value="KAL3822413.1"/>
    <property type="molecule type" value="Genomic_DNA"/>
</dbReference>